<evidence type="ECO:0000313" key="3">
    <source>
        <dbReference type="EMBL" id="ACF98121.1"/>
    </source>
</evidence>
<keyword evidence="1" id="KW-0732">Signal</keyword>
<dbReference type="AlphaFoldDB" id="B8R8W5"/>
<dbReference type="PROSITE" id="PS51318">
    <property type="entry name" value="TAT"/>
    <property type="match status" value="1"/>
</dbReference>
<organism evidence="3">
    <name type="scientific">uncultured bacterium 1062</name>
    <dbReference type="NCBI Taxonomy" id="548898"/>
    <lineage>
        <taxon>Bacteria</taxon>
        <taxon>environmental samples</taxon>
    </lineage>
</organism>
<accession>B8R8W5</accession>
<dbReference type="InterPro" id="IPR029058">
    <property type="entry name" value="AB_hydrolase_fold"/>
</dbReference>
<sequence>MASRRTVLGLGLALGGLAVAGGATAAAYSARMAQAEALVAPELSKVISARFGDLEYAEAGSGTPFLMVHGTGGGFDQGLFFTARFVEAGYRVIAPSRFGYLRSVFPDDPSSENQADVFADLLDVLKIDKVAVAGGSAGALSALAFAIRHPDRCAALLPLVPASYVPRTTPVQSVPPDQMQMAMAVLRSDLLFWAAITTMPDLMTEALLATKPALIKAADAAEQARARHILDAILPVSRRAKGLINDARLAGNPAKMNIERITAPTLAVSYEDDGFGTAAAARYLAEHIAGARAHIYPDGGHIGIGHDSESFALIDGFLKEIGYA</sequence>
<dbReference type="InterPro" id="IPR050471">
    <property type="entry name" value="AB_hydrolase"/>
</dbReference>
<proteinExistence type="predicted"/>
<dbReference type="Gene3D" id="3.40.50.1820">
    <property type="entry name" value="alpha/beta hydrolase"/>
    <property type="match status" value="1"/>
</dbReference>
<feature type="chain" id="PRO_5002879938" description="AB hydrolase-1 domain-containing protein" evidence="1">
    <location>
        <begin position="26"/>
        <end position="324"/>
    </location>
</feature>
<dbReference type="SUPFAM" id="SSF53474">
    <property type="entry name" value="alpha/beta-Hydrolases"/>
    <property type="match status" value="1"/>
</dbReference>
<dbReference type="Pfam" id="PF00561">
    <property type="entry name" value="Abhydrolase_1"/>
    <property type="match status" value="1"/>
</dbReference>
<evidence type="ECO:0000256" key="1">
    <source>
        <dbReference type="SAM" id="SignalP"/>
    </source>
</evidence>
<reference evidence="3" key="1">
    <citation type="journal article" date="2009" name="Appl. Environ. Microbiol.">
        <title>Characterization of denitrification gene clusters of soil bacteria via a metagenomic approach.</title>
        <authorList>
            <person name="Demaneche S."/>
            <person name="Philippot L."/>
            <person name="David M.M."/>
            <person name="Navarro E."/>
            <person name="Vogel T.M."/>
            <person name="Simonet P."/>
        </authorList>
    </citation>
    <scope>NUCLEOTIDE SEQUENCE</scope>
</reference>
<dbReference type="PANTHER" id="PTHR43433">
    <property type="entry name" value="HYDROLASE, ALPHA/BETA FOLD FAMILY PROTEIN"/>
    <property type="match status" value="1"/>
</dbReference>
<dbReference type="EMBL" id="EU910855">
    <property type="protein sequence ID" value="ACF98121.1"/>
    <property type="molecule type" value="Genomic_DNA"/>
</dbReference>
<dbReference type="PRINTS" id="PR00111">
    <property type="entry name" value="ABHYDROLASE"/>
</dbReference>
<protein>
    <recommendedName>
        <fullName evidence="2">AB hydrolase-1 domain-containing protein</fullName>
    </recommendedName>
</protein>
<feature type="signal peptide" evidence="1">
    <location>
        <begin position="1"/>
        <end position="25"/>
    </location>
</feature>
<evidence type="ECO:0000259" key="2">
    <source>
        <dbReference type="Pfam" id="PF00561"/>
    </source>
</evidence>
<dbReference type="InterPro" id="IPR000073">
    <property type="entry name" value="AB_hydrolase_1"/>
</dbReference>
<name>B8R8W5_9BACT</name>
<feature type="domain" description="AB hydrolase-1" evidence="2">
    <location>
        <begin position="64"/>
        <end position="303"/>
    </location>
</feature>
<dbReference type="PANTHER" id="PTHR43433:SF5">
    <property type="entry name" value="AB HYDROLASE-1 DOMAIN-CONTAINING PROTEIN"/>
    <property type="match status" value="1"/>
</dbReference>
<dbReference type="InterPro" id="IPR006311">
    <property type="entry name" value="TAT_signal"/>
</dbReference>